<keyword evidence="2" id="KW-0175">Coiled coil</keyword>
<proteinExistence type="inferred from homology"/>
<feature type="domain" description="SCP2" evidence="3">
    <location>
        <begin position="19"/>
        <end position="116"/>
    </location>
</feature>
<dbReference type="InterPro" id="IPR036527">
    <property type="entry name" value="SCP2_sterol-bd_dom_sf"/>
</dbReference>
<comment type="pathway">
    <text evidence="1">Cofactor biosynthesis; ubiquinone biosynthesis.</text>
</comment>
<dbReference type="Pfam" id="PF02036">
    <property type="entry name" value="SCP2"/>
    <property type="match status" value="1"/>
</dbReference>
<evidence type="ECO:0000256" key="2">
    <source>
        <dbReference type="SAM" id="Coils"/>
    </source>
</evidence>
<gene>
    <name evidence="1" type="primary">ubiJ</name>
    <name evidence="4" type="ORF">EDC23_0251</name>
</gene>
<dbReference type="SUPFAM" id="SSF55718">
    <property type="entry name" value="SCP-like"/>
    <property type="match status" value="1"/>
</dbReference>
<dbReference type="GO" id="GO:0006744">
    <property type="term" value="P:ubiquinone biosynthetic process"/>
    <property type="evidence" value="ECO:0007669"/>
    <property type="project" value="UniProtKB-UniRule"/>
</dbReference>
<dbReference type="InterPro" id="IPR038989">
    <property type="entry name" value="UbiJ"/>
</dbReference>
<dbReference type="InterPro" id="IPR003033">
    <property type="entry name" value="SCP2_sterol-bd_dom"/>
</dbReference>
<comment type="caution">
    <text evidence="4">The sequence shown here is derived from an EMBL/GenBank/DDBJ whole genome shotgun (WGS) entry which is preliminary data.</text>
</comment>
<protein>
    <recommendedName>
        <fullName evidence="1">Ubiquinone biosynthesis accessory factor UbiJ</fullName>
    </recommendedName>
</protein>
<comment type="subcellular location">
    <subcellularLocation>
        <location evidence="1">Cytoplasm</location>
    </subcellularLocation>
</comment>
<evidence type="ECO:0000313" key="5">
    <source>
        <dbReference type="Proteomes" id="UP000294914"/>
    </source>
</evidence>
<keyword evidence="1" id="KW-0963">Cytoplasm</keyword>
<dbReference type="Proteomes" id="UP000294914">
    <property type="component" value="Unassembled WGS sequence"/>
</dbReference>
<evidence type="ECO:0000256" key="1">
    <source>
        <dbReference type="HAMAP-Rule" id="MF_02215"/>
    </source>
</evidence>
<keyword evidence="5" id="KW-1185">Reference proteome</keyword>
<name>A0A4R8IWK6_9GAMM</name>
<keyword evidence="1" id="KW-0831">Ubiquinone biosynthesis</keyword>
<dbReference type="RefSeq" id="WP_134080451.1">
    <property type="nucleotide sequence ID" value="NZ_SOQX01000001.1"/>
</dbReference>
<dbReference type="HAMAP" id="MF_02215">
    <property type="entry name" value="UbiJ"/>
    <property type="match status" value="1"/>
</dbReference>
<dbReference type="OrthoDB" id="9796077at2"/>
<sequence>MSLAAEGLVYVEAAVETALNQALRLDPVAFARLEQFEGKTIALELQGTGLTLMLWPGRDGIQVMSTSVEEADTVISGTPLALAELSFGDARRVLFAGEVTIRGDVETGQAFKRLLDNLAIDWEEHLSRLSGDVVAHHIGDVFRGLQQWGRQARQVLGRNLAEYLQQESRQLATREAVNAFVREVDQLRDDSERLQARLALLQQHLQNSDKRS</sequence>
<comment type="similarity">
    <text evidence="1">Belongs to the UbiJ family.</text>
</comment>
<reference evidence="4 5" key="1">
    <citation type="submission" date="2019-03" db="EMBL/GenBank/DDBJ databases">
        <title>Genomic Encyclopedia of Type Strains, Phase IV (KMG-IV): sequencing the most valuable type-strain genomes for metagenomic binning, comparative biology and taxonomic classification.</title>
        <authorList>
            <person name="Goeker M."/>
        </authorList>
    </citation>
    <scope>NUCLEOTIDE SEQUENCE [LARGE SCALE GENOMIC DNA]</scope>
    <source>
        <strain evidence="4 5">DSM 16326</strain>
    </source>
</reference>
<comment type="function">
    <text evidence="1">Required for ubiquinone (coenzyme Q) biosynthesis. Binds hydrophobic ubiquinone biosynthetic intermediates via its SCP2 domain and is essential for the stability of the Ubi complex. May constitute a docking platform where Ubi enzymes assemble and access their SCP2-bound polyprenyl substrates.</text>
</comment>
<dbReference type="PANTHER" id="PTHR38693">
    <property type="entry name" value="UBIQUINONE BIOSYNTHESIS PROTEIN UBIJ"/>
    <property type="match status" value="1"/>
</dbReference>
<dbReference type="UniPathway" id="UPA00232"/>
<keyword evidence="4" id="KW-0830">Ubiquinone</keyword>
<dbReference type="AlphaFoldDB" id="A0A4R8IWK6"/>
<evidence type="ECO:0000259" key="3">
    <source>
        <dbReference type="Pfam" id="PF02036"/>
    </source>
</evidence>
<accession>A0A4R8IWK6</accession>
<evidence type="ECO:0000313" key="4">
    <source>
        <dbReference type="EMBL" id="TDY03880.1"/>
    </source>
</evidence>
<dbReference type="EMBL" id="SOQX01000001">
    <property type="protein sequence ID" value="TDY03880.1"/>
    <property type="molecule type" value="Genomic_DNA"/>
</dbReference>
<dbReference type="GO" id="GO:0005737">
    <property type="term" value="C:cytoplasm"/>
    <property type="evidence" value="ECO:0007669"/>
    <property type="project" value="UniProtKB-SubCell"/>
</dbReference>
<organism evidence="4 5">
    <name type="scientific">Thiohalophilus thiocyanatoxydans</name>
    <dbReference type="NCBI Taxonomy" id="381308"/>
    <lineage>
        <taxon>Bacteria</taxon>
        <taxon>Pseudomonadati</taxon>
        <taxon>Pseudomonadota</taxon>
        <taxon>Gammaproteobacteria</taxon>
        <taxon>Thiohalomonadales</taxon>
        <taxon>Thiohalophilaceae</taxon>
        <taxon>Thiohalophilus</taxon>
    </lineage>
</organism>
<feature type="coiled-coil region" evidence="2">
    <location>
        <begin position="177"/>
        <end position="211"/>
    </location>
</feature>
<dbReference type="PANTHER" id="PTHR38693:SF1">
    <property type="entry name" value="UBIQUINONE BIOSYNTHESIS ACCESSORY FACTOR UBIJ"/>
    <property type="match status" value="1"/>
</dbReference>